<dbReference type="Gene3D" id="3.40.50.2300">
    <property type="match status" value="2"/>
</dbReference>
<evidence type="ECO:0000259" key="4">
    <source>
        <dbReference type="PROSITE" id="PS50932"/>
    </source>
</evidence>
<proteinExistence type="predicted"/>
<evidence type="ECO:0000256" key="3">
    <source>
        <dbReference type="ARBA" id="ARBA00023163"/>
    </source>
</evidence>
<reference evidence="5" key="1">
    <citation type="submission" date="2009-07" db="EMBL/GenBank/DDBJ databases">
        <authorList>
            <person name="Weinstock G."/>
            <person name="Sodergren E."/>
            <person name="Clifton S."/>
            <person name="Fulton L."/>
            <person name="Fulton B."/>
            <person name="Courtney L."/>
            <person name="Fronick C."/>
            <person name="Harrison M."/>
            <person name="Strong C."/>
            <person name="Farmer C."/>
            <person name="Delahaunty K."/>
            <person name="Markovic C."/>
            <person name="Hall O."/>
            <person name="Minx P."/>
            <person name="Tomlinson C."/>
            <person name="Mitreva M."/>
            <person name="Nelson J."/>
            <person name="Hou S."/>
            <person name="Wollam A."/>
            <person name="Pepin K.H."/>
            <person name="Johnson M."/>
            <person name="Bhonagiri V."/>
            <person name="Nash W.E."/>
            <person name="Warren W."/>
            <person name="Chinwalla A."/>
            <person name="Mardis E.R."/>
            <person name="Wilson R.K."/>
        </authorList>
    </citation>
    <scope>NUCLEOTIDE SEQUENCE [LARGE SCALE GENOMIC DNA]</scope>
    <source>
        <strain evidence="5">DSM 14469</strain>
    </source>
</reference>
<dbReference type="PROSITE" id="PS50932">
    <property type="entry name" value="HTH_LACI_2"/>
    <property type="match status" value="1"/>
</dbReference>
<dbReference type="SMART" id="SM00354">
    <property type="entry name" value="HTH_LACI"/>
    <property type="match status" value="1"/>
</dbReference>
<name>C6LEZ6_9FIRM</name>
<dbReference type="SUPFAM" id="SSF47413">
    <property type="entry name" value="lambda repressor-like DNA-binding domains"/>
    <property type="match status" value="1"/>
</dbReference>
<keyword evidence="3" id="KW-0804">Transcription</keyword>
<dbReference type="Pfam" id="PF00356">
    <property type="entry name" value="LacI"/>
    <property type="match status" value="1"/>
</dbReference>
<dbReference type="GO" id="GO:0000976">
    <property type="term" value="F:transcription cis-regulatory region binding"/>
    <property type="evidence" value="ECO:0007669"/>
    <property type="project" value="TreeGrafter"/>
</dbReference>
<dbReference type="Pfam" id="PF13377">
    <property type="entry name" value="Peripla_BP_3"/>
    <property type="match status" value="1"/>
</dbReference>
<dbReference type="AlphaFoldDB" id="C6LEZ6"/>
<protein>
    <submittedName>
        <fullName evidence="5">Sugar-binding domain protein</fullName>
    </submittedName>
</protein>
<feature type="domain" description="HTH lacI-type" evidence="4">
    <location>
        <begin position="20"/>
        <end position="64"/>
    </location>
</feature>
<keyword evidence="2" id="KW-0238">DNA-binding</keyword>
<dbReference type="PANTHER" id="PTHR30146">
    <property type="entry name" value="LACI-RELATED TRANSCRIPTIONAL REPRESSOR"/>
    <property type="match status" value="1"/>
</dbReference>
<comment type="caution">
    <text evidence="5">The sequence shown here is derived from an EMBL/GenBank/DDBJ whole genome shotgun (WGS) entry which is preliminary data.</text>
</comment>
<dbReference type="EMBL" id="ACCL02000009">
    <property type="protein sequence ID" value="EET60735.1"/>
    <property type="molecule type" value="Genomic_DNA"/>
</dbReference>
<evidence type="ECO:0000313" key="5">
    <source>
        <dbReference type="EMBL" id="EET60735.1"/>
    </source>
</evidence>
<dbReference type="InterPro" id="IPR010982">
    <property type="entry name" value="Lambda_DNA-bd_dom_sf"/>
</dbReference>
<dbReference type="Proteomes" id="UP000005561">
    <property type="component" value="Unassembled WGS sequence"/>
</dbReference>
<accession>C6LEZ6</accession>
<dbReference type="OrthoDB" id="2026446at2"/>
<dbReference type="STRING" id="168384.SAMN05660368_02378"/>
<dbReference type="eggNOG" id="COG1609">
    <property type="taxonomic scope" value="Bacteria"/>
</dbReference>
<evidence type="ECO:0000256" key="1">
    <source>
        <dbReference type="ARBA" id="ARBA00023015"/>
    </source>
</evidence>
<organism evidence="5 6">
    <name type="scientific">Marvinbryantia formatexigens DSM 14469</name>
    <dbReference type="NCBI Taxonomy" id="478749"/>
    <lineage>
        <taxon>Bacteria</taxon>
        <taxon>Bacillati</taxon>
        <taxon>Bacillota</taxon>
        <taxon>Clostridia</taxon>
        <taxon>Lachnospirales</taxon>
        <taxon>Lachnospiraceae</taxon>
        <taxon>Marvinbryantia</taxon>
    </lineage>
</organism>
<sequence length="358" mass="40160">MILAEEPEAAMTGKMKEKTVTQTDIARELNISVVSVSNALNGRPGVSNELRQKIMDTAQEMGYRSSGVQPLPGSGTDACIGVLISKRYLLYTPSFYMKVYQEIVLAAAERNCVTFLEVLDAQDEDELKIPELLGDEKVDGILVVGELKHPFTRHIREASSVPVVFVDYYEDLPDTDFIISDGYTGTCYLTRRMLEAGYRDIAFVGTISATSSIMDRYLGYRKALMEQSLEIRPEWIIPDREKDGDRLFVKLPENMPQAFVCNCDKTAGILIARLRDAGYRVPEDIGVAGFDNFLMEEIEGISLTTYDVDMGAMARVSVNTLLNKIRHPYFTSRLRVISGRMVCGNSFSHPGRECLWKK</sequence>
<dbReference type="PANTHER" id="PTHR30146:SF109">
    <property type="entry name" value="HTH-TYPE TRANSCRIPTIONAL REGULATOR GALS"/>
    <property type="match status" value="1"/>
</dbReference>
<dbReference type="InterPro" id="IPR028082">
    <property type="entry name" value="Peripla_BP_I"/>
</dbReference>
<keyword evidence="1" id="KW-0805">Transcription regulation</keyword>
<gene>
    <name evidence="5" type="ORF">BRYFOR_07197</name>
</gene>
<keyword evidence="6" id="KW-1185">Reference proteome</keyword>
<evidence type="ECO:0000313" key="6">
    <source>
        <dbReference type="Proteomes" id="UP000005561"/>
    </source>
</evidence>
<evidence type="ECO:0000256" key="2">
    <source>
        <dbReference type="ARBA" id="ARBA00023125"/>
    </source>
</evidence>
<dbReference type="InterPro" id="IPR046335">
    <property type="entry name" value="LacI/GalR-like_sensor"/>
</dbReference>
<dbReference type="InterPro" id="IPR000843">
    <property type="entry name" value="HTH_LacI"/>
</dbReference>
<dbReference type="RefSeq" id="WP_006861989.1">
    <property type="nucleotide sequence ID" value="NZ_ACCL02000009.1"/>
</dbReference>
<dbReference type="CDD" id="cd01392">
    <property type="entry name" value="HTH_LacI"/>
    <property type="match status" value="1"/>
</dbReference>
<dbReference type="Gene3D" id="1.10.260.40">
    <property type="entry name" value="lambda repressor-like DNA-binding domains"/>
    <property type="match status" value="1"/>
</dbReference>
<dbReference type="GO" id="GO:0003700">
    <property type="term" value="F:DNA-binding transcription factor activity"/>
    <property type="evidence" value="ECO:0007669"/>
    <property type="project" value="TreeGrafter"/>
</dbReference>
<dbReference type="SUPFAM" id="SSF53822">
    <property type="entry name" value="Periplasmic binding protein-like I"/>
    <property type="match status" value="1"/>
</dbReference>